<dbReference type="STRING" id="658196.A0A397SB28"/>
<keyword evidence="3" id="KW-1185">Reference proteome</keyword>
<dbReference type="SMART" id="SM00225">
    <property type="entry name" value="BTB"/>
    <property type="match status" value="1"/>
</dbReference>
<dbReference type="EMBL" id="QKYT01000565">
    <property type="protein sequence ID" value="RIA83523.1"/>
    <property type="molecule type" value="Genomic_DNA"/>
</dbReference>
<proteinExistence type="predicted"/>
<organism evidence="2 3">
    <name type="scientific">Glomus cerebriforme</name>
    <dbReference type="NCBI Taxonomy" id="658196"/>
    <lineage>
        <taxon>Eukaryota</taxon>
        <taxon>Fungi</taxon>
        <taxon>Fungi incertae sedis</taxon>
        <taxon>Mucoromycota</taxon>
        <taxon>Glomeromycotina</taxon>
        <taxon>Glomeromycetes</taxon>
        <taxon>Glomerales</taxon>
        <taxon>Glomeraceae</taxon>
        <taxon>Glomus</taxon>
    </lineage>
</organism>
<dbReference type="CDD" id="cd18186">
    <property type="entry name" value="BTB_POZ_ZBTB_KLHL-like"/>
    <property type="match status" value="1"/>
</dbReference>
<dbReference type="PANTHER" id="PTHR45774">
    <property type="entry name" value="BTB/POZ DOMAIN-CONTAINING"/>
    <property type="match status" value="1"/>
</dbReference>
<dbReference type="Gene3D" id="3.30.710.10">
    <property type="entry name" value="Potassium Channel Kv1.1, Chain A"/>
    <property type="match status" value="1"/>
</dbReference>
<dbReference type="InterPro" id="IPR000210">
    <property type="entry name" value="BTB/POZ_dom"/>
</dbReference>
<name>A0A397SB28_9GLOM</name>
<dbReference type="PROSITE" id="PS50097">
    <property type="entry name" value="BTB"/>
    <property type="match status" value="1"/>
</dbReference>
<evidence type="ECO:0000313" key="3">
    <source>
        <dbReference type="Proteomes" id="UP000265703"/>
    </source>
</evidence>
<dbReference type="InterPro" id="IPR011333">
    <property type="entry name" value="SKP1/BTB/POZ_sf"/>
</dbReference>
<reference evidence="2 3" key="1">
    <citation type="submission" date="2018-06" db="EMBL/GenBank/DDBJ databases">
        <title>Comparative genomics reveals the genomic features of Rhizophagus irregularis, R. cerebriforme, R. diaphanum and Gigaspora rosea, and their symbiotic lifestyle signature.</title>
        <authorList>
            <person name="Morin E."/>
            <person name="San Clemente H."/>
            <person name="Chen E.C.H."/>
            <person name="De La Providencia I."/>
            <person name="Hainaut M."/>
            <person name="Kuo A."/>
            <person name="Kohler A."/>
            <person name="Murat C."/>
            <person name="Tang N."/>
            <person name="Roy S."/>
            <person name="Loubradou J."/>
            <person name="Henrissat B."/>
            <person name="Grigoriev I.V."/>
            <person name="Corradi N."/>
            <person name="Roux C."/>
            <person name="Martin F.M."/>
        </authorList>
    </citation>
    <scope>NUCLEOTIDE SEQUENCE [LARGE SCALE GENOMIC DNA]</scope>
    <source>
        <strain evidence="2 3">DAOM 227022</strain>
    </source>
</reference>
<evidence type="ECO:0000313" key="2">
    <source>
        <dbReference type="EMBL" id="RIA83523.1"/>
    </source>
</evidence>
<dbReference type="Proteomes" id="UP000265703">
    <property type="component" value="Unassembled WGS sequence"/>
</dbReference>
<sequence>MTIDFCHIFTNHLEEPDIKKFHAHHIILRYRSEYFNDIISGDDIEKQDGNFIIKIPNIVPQAFDAILKYIYIGNINITNNTETELLNIMIASDELKLKQLTKLAEDFIIKKYQFLQNNPVGILQLIYDQIILKRDDLNLTGIEIWENLIKWGLAQERKLDQDVSKWNQDDINTFKRILNKFIPLIRFYEITSEDYFNKVKPYEEILSKELRDDILKFYMIPEYRRTFHIDRQRHSTCDDINSIIKYMRILYRTKNYEMSLFFSKMMNDINDIIKTVKTEKDDEIKSSSLQELPPPELPSPHSILYIFLWLTLILAYIDDAILPKTFVSICLSFFIHLFIKKYII</sequence>
<dbReference type="AlphaFoldDB" id="A0A397SB28"/>
<dbReference type="SUPFAM" id="SSF54695">
    <property type="entry name" value="POZ domain"/>
    <property type="match status" value="1"/>
</dbReference>
<dbReference type="OrthoDB" id="45365at2759"/>
<feature type="domain" description="BTB" evidence="1">
    <location>
        <begin position="19"/>
        <end position="79"/>
    </location>
</feature>
<dbReference type="PANTHER" id="PTHR45774:SF3">
    <property type="entry name" value="BTB (POZ) DOMAIN-CONTAINING 2B-RELATED"/>
    <property type="match status" value="1"/>
</dbReference>
<comment type="caution">
    <text evidence="2">The sequence shown here is derived from an EMBL/GenBank/DDBJ whole genome shotgun (WGS) entry which is preliminary data.</text>
</comment>
<dbReference type="Pfam" id="PF00651">
    <property type="entry name" value="BTB"/>
    <property type="match status" value="1"/>
</dbReference>
<protein>
    <submittedName>
        <fullName evidence="2">BTB/POZ domain-containing protein</fullName>
    </submittedName>
</protein>
<evidence type="ECO:0000259" key="1">
    <source>
        <dbReference type="PROSITE" id="PS50097"/>
    </source>
</evidence>
<gene>
    <name evidence="2" type="ORF">C1645_860798</name>
</gene>
<accession>A0A397SB28</accession>